<dbReference type="Proteomes" id="UP000807025">
    <property type="component" value="Unassembled WGS sequence"/>
</dbReference>
<organism evidence="2 3">
    <name type="scientific">Pleurotus eryngii</name>
    <name type="common">Boletus of the steppes</name>
    <dbReference type="NCBI Taxonomy" id="5323"/>
    <lineage>
        <taxon>Eukaryota</taxon>
        <taxon>Fungi</taxon>
        <taxon>Dikarya</taxon>
        <taxon>Basidiomycota</taxon>
        <taxon>Agaricomycotina</taxon>
        <taxon>Agaricomycetes</taxon>
        <taxon>Agaricomycetidae</taxon>
        <taxon>Agaricales</taxon>
        <taxon>Pleurotineae</taxon>
        <taxon>Pleurotaceae</taxon>
        <taxon>Pleurotus</taxon>
    </lineage>
</organism>
<reference evidence="2" key="1">
    <citation type="submission" date="2020-11" db="EMBL/GenBank/DDBJ databases">
        <authorList>
            <consortium name="DOE Joint Genome Institute"/>
            <person name="Ahrendt S."/>
            <person name="Riley R."/>
            <person name="Andreopoulos W."/>
            <person name="Labutti K."/>
            <person name="Pangilinan J."/>
            <person name="Ruiz-Duenas F.J."/>
            <person name="Barrasa J.M."/>
            <person name="Sanchez-Garcia M."/>
            <person name="Camarero S."/>
            <person name="Miyauchi S."/>
            <person name="Serrano A."/>
            <person name="Linde D."/>
            <person name="Babiker R."/>
            <person name="Drula E."/>
            <person name="Ayuso-Fernandez I."/>
            <person name="Pacheco R."/>
            <person name="Padilla G."/>
            <person name="Ferreira P."/>
            <person name="Barriuso J."/>
            <person name="Kellner H."/>
            <person name="Castanera R."/>
            <person name="Alfaro M."/>
            <person name="Ramirez L."/>
            <person name="Pisabarro A.G."/>
            <person name="Kuo A."/>
            <person name="Tritt A."/>
            <person name="Lipzen A."/>
            <person name="He G."/>
            <person name="Yan M."/>
            <person name="Ng V."/>
            <person name="Cullen D."/>
            <person name="Martin F."/>
            <person name="Rosso M.-N."/>
            <person name="Henrissat B."/>
            <person name="Hibbett D."/>
            <person name="Martinez A.T."/>
            <person name="Grigoriev I.V."/>
        </authorList>
    </citation>
    <scope>NUCLEOTIDE SEQUENCE</scope>
    <source>
        <strain evidence="2">ATCC 90797</strain>
    </source>
</reference>
<feature type="region of interest" description="Disordered" evidence="1">
    <location>
        <begin position="113"/>
        <end position="156"/>
    </location>
</feature>
<protein>
    <submittedName>
        <fullName evidence="2">Uncharacterized protein</fullName>
    </submittedName>
</protein>
<sequence length="275" mass="31250">MNYLKSVFKPRQRLAPVIPADKREEYETRHRRLTEHRQLLAITIAEALAEDEIPEEEKHTMLADFNKVASIHLLLLLEAEETLSEETPLVKEANVCFEEMEAAEKAGLCRAAELEPSEDEEASAPEGKELPPQVQLKSSEDESLSDDDDDSGGVAYRLEMPGDLMISLIHKQPLRTNLELGNRYVSKFLEDIKTADAPQDLKDQLESESTELKDQLMLLERFVIYPLSVFPENVRLARDFAKAAQQFDKYVQQEINASQLQKAMSQVHVSNVSKK</sequence>
<gene>
    <name evidence="2" type="ORF">BDN71DRAFT_515226</name>
</gene>
<comment type="caution">
    <text evidence="2">The sequence shown here is derived from an EMBL/GenBank/DDBJ whole genome shotgun (WGS) entry which is preliminary data.</text>
</comment>
<keyword evidence="3" id="KW-1185">Reference proteome</keyword>
<dbReference type="AlphaFoldDB" id="A0A9P6A339"/>
<evidence type="ECO:0000313" key="2">
    <source>
        <dbReference type="EMBL" id="KAF9497983.1"/>
    </source>
</evidence>
<evidence type="ECO:0000313" key="3">
    <source>
        <dbReference type="Proteomes" id="UP000807025"/>
    </source>
</evidence>
<dbReference type="OrthoDB" id="3015147at2759"/>
<feature type="compositionally biased region" description="Acidic residues" evidence="1">
    <location>
        <begin position="141"/>
        <end position="151"/>
    </location>
</feature>
<name>A0A9P6A339_PLEER</name>
<proteinExistence type="predicted"/>
<dbReference type="EMBL" id="MU154540">
    <property type="protein sequence ID" value="KAF9497983.1"/>
    <property type="molecule type" value="Genomic_DNA"/>
</dbReference>
<evidence type="ECO:0000256" key="1">
    <source>
        <dbReference type="SAM" id="MobiDB-lite"/>
    </source>
</evidence>
<accession>A0A9P6A339</accession>